<proteinExistence type="predicted"/>
<dbReference type="InterPro" id="IPR016181">
    <property type="entry name" value="Acyl_CoA_acyltransferase"/>
</dbReference>
<organism evidence="2 3">
    <name type="scientific">Saccoglossus kowalevskii</name>
    <name type="common">Acorn worm</name>
    <dbReference type="NCBI Taxonomy" id="10224"/>
    <lineage>
        <taxon>Eukaryota</taxon>
        <taxon>Metazoa</taxon>
        <taxon>Hemichordata</taxon>
        <taxon>Enteropneusta</taxon>
        <taxon>Harrimaniidae</taxon>
        <taxon>Saccoglossus</taxon>
    </lineage>
</organism>
<dbReference type="Gene3D" id="3.40.630.90">
    <property type="match status" value="1"/>
</dbReference>
<dbReference type="GeneID" id="102806704"/>
<dbReference type="InterPro" id="IPR052729">
    <property type="entry name" value="Acyl/Acetyltrans_Enzymes"/>
</dbReference>
<accession>A0ABM0MB75</accession>
<dbReference type="Pfam" id="PF18014">
    <property type="entry name" value="Acetyltransf_18"/>
    <property type="match status" value="1"/>
</dbReference>
<evidence type="ECO:0000259" key="1">
    <source>
        <dbReference type="Pfam" id="PF18014"/>
    </source>
</evidence>
<protein>
    <submittedName>
        <fullName evidence="3">Uncharacterized protein LOC102806704</fullName>
    </submittedName>
</protein>
<feature type="domain" description="YitH/HolE acetyltransferase (GNAT)" evidence="1">
    <location>
        <begin position="116"/>
        <end position="219"/>
    </location>
</feature>
<reference evidence="3" key="1">
    <citation type="submission" date="2025-08" db="UniProtKB">
        <authorList>
            <consortium name="RefSeq"/>
        </authorList>
    </citation>
    <scope>IDENTIFICATION</scope>
    <source>
        <tissue evidence="3">Testes</tissue>
    </source>
</reference>
<evidence type="ECO:0000313" key="2">
    <source>
        <dbReference type="Proteomes" id="UP000694865"/>
    </source>
</evidence>
<sequence>MTRFFNFSGTGYSIIHSNDFAFFELSITKSEHRRQGIQKKMLETILEHAGDRNVGLTSHGQHRSEVYSKAGFRHLDINFETAYLRGKVDHSIFSLDNNVNIDIVPFREVSFNNLLQYDCKITRFLRPDFLNVWCNRSVNVLIALSRGSREIVGYGVVYKMVPGEFAIMPLYGDDGDIANSLFQALYCSIPDKSSLRGHFVCNNPKALQLATAYGLQENLVTLRRQYTLKTMSFSLTQIFTVGPPEAVPV</sequence>
<dbReference type="Gene3D" id="3.40.630.30">
    <property type="match status" value="1"/>
</dbReference>
<dbReference type="Proteomes" id="UP000694865">
    <property type="component" value="Unplaced"/>
</dbReference>
<evidence type="ECO:0000313" key="3">
    <source>
        <dbReference type="RefSeq" id="XP_006817266.1"/>
    </source>
</evidence>
<dbReference type="PANTHER" id="PTHR47237:SF1">
    <property type="entry name" value="SLL0310 PROTEIN"/>
    <property type="match status" value="1"/>
</dbReference>
<keyword evidence="2" id="KW-1185">Reference proteome</keyword>
<dbReference type="RefSeq" id="XP_006817266.1">
    <property type="nucleotide sequence ID" value="XM_006817203.1"/>
</dbReference>
<name>A0ABM0MB75_SACKO</name>
<dbReference type="InterPro" id="IPR041496">
    <property type="entry name" value="YitH/HolE_GNAT"/>
</dbReference>
<gene>
    <name evidence="3" type="primary">LOC102806704</name>
</gene>
<dbReference type="PANTHER" id="PTHR47237">
    <property type="entry name" value="SLL0310 PROTEIN"/>
    <property type="match status" value="1"/>
</dbReference>
<dbReference type="SUPFAM" id="SSF55729">
    <property type="entry name" value="Acyl-CoA N-acyltransferases (Nat)"/>
    <property type="match status" value="1"/>
</dbReference>